<protein>
    <recommendedName>
        <fullName evidence="2">histidine kinase</fullName>
        <ecNumber evidence="2">2.7.13.3</ecNumber>
    </recommendedName>
</protein>
<dbReference type="PROSITE" id="PS50109">
    <property type="entry name" value="HIS_KIN"/>
    <property type="match status" value="1"/>
</dbReference>
<evidence type="ECO:0000256" key="4">
    <source>
        <dbReference type="ARBA" id="ARBA00022679"/>
    </source>
</evidence>
<dbReference type="SMART" id="SM00091">
    <property type="entry name" value="PAS"/>
    <property type="match status" value="2"/>
</dbReference>
<comment type="catalytic activity">
    <reaction evidence="1">
        <text>ATP + protein L-histidine = ADP + protein N-phospho-L-histidine.</text>
        <dbReference type="EC" id="2.7.13.3"/>
    </reaction>
</comment>
<dbReference type="InterPro" id="IPR003018">
    <property type="entry name" value="GAF"/>
</dbReference>
<dbReference type="PROSITE" id="PS50112">
    <property type="entry name" value="PAS"/>
    <property type="match status" value="1"/>
</dbReference>
<dbReference type="InterPro" id="IPR000700">
    <property type="entry name" value="PAS-assoc_C"/>
</dbReference>
<dbReference type="EC" id="2.7.13.3" evidence="2"/>
<keyword evidence="5" id="KW-0418">Kinase</keyword>
<dbReference type="SMART" id="SM00387">
    <property type="entry name" value="HATPase_c"/>
    <property type="match status" value="1"/>
</dbReference>
<dbReference type="InterPro" id="IPR003594">
    <property type="entry name" value="HATPase_dom"/>
</dbReference>
<evidence type="ECO:0000256" key="3">
    <source>
        <dbReference type="ARBA" id="ARBA00022553"/>
    </source>
</evidence>
<evidence type="ECO:0000256" key="1">
    <source>
        <dbReference type="ARBA" id="ARBA00000085"/>
    </source>
</evidence>
<evidence type="ECO:0000256" key="5">
    <source>
        <dbReference type="ARBA" id="ARBA00022777"/>
    </source>
</evidence>
<dbReference type="PRINTS" id="PR00344">
    <property type="entry name" value="BCTRLSENSOR"/>
</dbReference>
<dbReference type="PANTHER" id="PTHR43047:SF72">
    <property type="entry name" value="OSMOSENSING HISTIDINE PROTEIN KINASE SLN1"/>
    <property type="match status" value="1"/>
</dbReference>
<proteinExistence type="predicted"/>
<dbReference type="InterPro" id="IPR000014">
    <property type="entry name" value="PAS"/>
</dbReference>
<evidence type="ECO:0000259" key="9">
    <source>
        <dbReference type="PROSITE" id="PS50112"/>
    </source>
</evidence>
<dbReference type="EMBL" id="JBHSMU010000016">
    <property type="protein sequence ID" value="MFC5462288.1"/>
    <property type="molecule type" value="Genomic_DNA"/>
</dbReference>
<feature type="modified residue" description="4-aspartylphosphate" evidence="6">
    <location>
        <position position="757"/>
    </location>
</feature>
<evidence type="ECO:0000256" key="6">
    <source>
        <dbReference type="PROSITE-ProRule" id="PRU00169"/>
    </source>
</evidence>
<dbReference type="CDD" id="cd00075">
    <property type="entry name" value="HATPase"/>
    <property type="match status" value="1"/>
</dbReference>
<name>A0ABW0L8T0_9BURK</name>
<dbReference type="RefSeq" id="WP_379785766.1">
    <property type="nucleotide sequence ID" value="NZ_JBHSMU010000016.1"/>
</dbReference>
<dbReference type="InterPro" id="IPR005467">
    <property type="entry name" value="His_kinase_dom"/>
</dbReference>
<dbReference type="PANTHER" id="PTHR43047">
    <property type="entry name" value="TWO-COMPONENT HISTIDINE PROTEIN KINASE"/>
    <property type="match status" value="1"/>
</dbReference>
<dbReference type="SUPFAM" id="SSF52172">
    <property type="entry name" value="CheY-like"/>
    <property type="match status" value="1"/>
</dbReference>
<evidence type="ECO:0000256" key="2">
    <source>
        <dbReference type="ARBA" id="ARBA00012438"/>
    </source>
</evidence>
<dbReference type="SMART" id="SM00388">
    <property type="entry name" value="HisKA"/>
    <property type="match status" value="1"/>
</dbReference>
<evidence type="ECO:0000313" key="12">
    <source>
        <dbReference type="Proteomes" id="UP001596050"/>
    </source>
</evidence>
<dbReference type="PROSITE" id="PS50110">
    <property type="entry name" value="RESPONSE_REGULATORY"/>
    <property type="match status" value="1"/>
</dbReference>
<dbReference type="PROSITE" id="PS50113">
    <property type="entry name" value="PAC"/>
    <property type="match status" value="1"/>
</dbReference>
<evidence type="ECO:0000259" key="8">
    <source>
        <dbReference type="PROSITE" id="PS50110"/>
    </source>
</evidence>
<dbReference type="InterPro" id="IPR036097">
    <property type="entry name" value="HisK_dim/P_sf"/>
</dbReference>
<dbReference type="SUPFAM" id="SSF55781">
    <property type="entry name" value="GAF domain-like"/>
    <property type="match status" value="1"/>
</dbReference>
<dbReference type="Pfam" id="PF00072">
    <property type="entry name" value="Response_reg"/>
    <property type="match status" value="1"/>
</dbReference>
<dbReference type="SMART" id="SM00448">
    <property type="entry name" value="REC"/>
    <property type="match status" value="1"/>
</dbReference>
<dbReference type="SUPFAM" id="SSF55874">
    <property type="entry name" value="ATPase domain of HSP90 chaperone/DNA topoisomerase II/histidine kinase"/>
    <property type="match status" value="1"/>
</dbReference>
<dbReference type="Pfam" id="PF00512">
    <property type="entry name" value="HisKA"/>
    <property type="match status" value="1"/>
</dbReference>
<dbReference type="Pfam" id="PF08448">
    <property type="entry name" value="PAS_4"/>
    <property type="match status" value="2"/>
</dbReference>
<keyword evidence="11" id="KW-0547">Nucleotide-binding</keyword>
<dbReference type="SMART" id="SM00065">
    <property type="entry name" value="GAF"/>
    <property type="match status" value="1"/>
</dbReference>
<dbReference type="SUPFAM" id="SSF47384">
    <property type="entry name" value="Homodimeric domain of signal transducing histidine kinase"/>
    <property type="match status" value="1"/>
</dbReference>
<dbReference type="CDD" id="cd00082">
    <property type="entry name" value="HisKA"/>
    <property type="match status" value="1"/>
</dbReference>
<dbReference type="Proteomes" id="UP001596050">
    <property type="component" value="Unassembled WGS sequence"/>
</dbReference>
<evidence type="ECO:0000259" key="7">
    <source>
        <dbReference type="PROSITE" id="PS50109"/>
    </source>
</evidence>
<dbReference type="InterPro" id="IPR013656">
    <property type="entry name" value="PAS_4"/>
</dbReference>
<gene>
    <name evidence="11" type="ORF">ACFPN5_20995</name>
</gene>
<dbReference type="Gene3D" id="3.30.450.20">
    <property type="entry name" value="PAS domain"/>
    <property type="match status" value="2"/>
</dbReference>
<keyword evidence="11" id="KW-0067">ATP-binding</keyword>
<comment type="caution">
    <text evidence="11">The sequence shown here is derived from an EMBL/GenBank/DDBJ whole genome shotgun (WGS) entry which is preliminary data.</text>
</comment>
<dbReference type="Gene3D" id="3.40.50.2300">
    <property type="match status" value="1"/>
</dbReference>
<dbReference type="InterPro" id="IPR004358">
    <property type="entry name" value="Sig_transdc_His_kin-like_C"/>
</dbReference>
<organism evidence="11 12">
    <name type="scientific">Massilia niabensis</name>
    <dbReference type="NCBI Taxonomy" id="544910"/>
    <lineage>
        <taxon>Bacteria</taxon>
        <taxon>Pseudomonadati</taxon>
        <taxon>Pseudomonadota</taxon>
        <taxon>Betaproteobacteria</taxon>
        <taxon>Burkholderiales</taxon>
        <taxon>Oxalobacteraceae</taxon>
        <taxon>Telluria group</taxon>
        <taxon>Massilia</taxon>
    </lineage>
</organism>
<dbReference type="InterPro" id="IPR029016">
    <property type="entry name" value="GAF-like_dom_sf"/>
</dbReference>
<dbReference type="Gene3D" id="3.30.450.40">
    <property type="match status" value="1"/>
</dbReference>
<feature type="domain" description="PAS" evidence="9">
    <location>
        <begin position="321"/>
        <end position="357"/>
    </location>
</feature>
<feature type="domain" description="Response regulatory" evidence="8">
    <location>
        <begin position="708"/>
        <end position="824"/>
    </location>
</feature>
<keyword evidence="12" id="KW-1185">Reference proteome</keyword>
<evidence type="ECO:0000313" key="11">
    <source>
        <dbReference type="EMBL" id="MFC5462288.1"/>
    </source>
</evidence>
<dbReference type="Gene3D" id="3.30.565.10">
    <property type="entry name" value="Histidine kinase-like ATPase, C-terminal domain"/>
    <property type="match status" value="1"/>
</dbReference>
<feature type="domain" description="Histidine kinase" evidence="7">
    <location>
        <begin position="468"/>
        <end position="686"/>
    </location>
</feature>
<dbReference type="Gene3D" id="1.10.287.130">
    <property type="match status" value="1"/>
</dbReference>
<dbReference type="NCBIfam" id="TIGR00229">
    <property type="entry name" value="sensory_box"/>
    <property type="match status" value="1"/>
</dbReference>
<dbReference type="CDD" id="cd00130">
    <property type="entry name" value="PAS"/>
    <property type="match status" value="1"/>
</dbReference>
<dbReference type="Pfam" id="PF01590">
    <property type="entry name" value="GAF"/>
    <property type="match status" value="1"/>
</dbReference>
<sequence length="829" mass="90505">MPTAPPSPSTEQARLAVLDSYGILDTPPERAFDDLTRLASQLLDAPIAAVNLLADDRQWFKSEIGLGVRDMPLDDSICKFALLQQGQMVVPDTLLDPRFAGNPLVTGAPGLRFYAGELLMTADGIPLGTLCVLDLKPRPQGLSAQQRFVLETLARQVMSLIELRKSFKDQEQLLLQQKSVEEELRVERDQSRRLLEGMDEGFIFLDTEFRLRQINAGAMRFEHREARDMLGRSHWDVWPGSESLAVADHYRRAMTQRVAVNFEQEYVFPDGRGYWMDIRAYPANGGLAVFYRDITERKNAEQALQDSQAQALAVARQAEGERRRLDALLEAVPVGIIVADAGGALVRVNAENRKIWGGHPMSADIHEYVEWKGWWADGSSKHGQRLREDEWAMARALAGEAAPRQVIEVESFDEPPRRRIVLNQGAPIRDAAGTIIGAVVGQMDVTDRIRAEEALRDADQKKDEFLAMLAHELRNPLAPITSAAAILSSRNVDQATVQRTSAIIARQARHMTGLIDDLLDVSRVTRGRVDLDTVDLDAKDVIADAIEQVRPLVEKHGHRLTVGLSPAPSIVLGDRKRLVQVMTNLLSNAAKYTPNGGNIGVLLETEDSHLVITVRDDGIGMTPELIADAFDLFSQGKRSLDRSQGGLGIGLALVKSLLLLHGGTISVHSDGLDAGSTFQVRLPRSSGIGALPGLDAAHQGTKAPPLLRIAIVDDNEDAAATLAMFLEAFGHQVSVAHAARAALEALPAFAPDVCLLDIGLPGMNGFDLARALRALPATASAVLIAVTGYAQEQDRQQALAAGFNDLFAKPVDLAALNSLLTRIAERRLR</sequence>
<dbReference type="SUPFAM" id="SSF55785">
    <property type="entry name" value="PYP-like sensor domain (PAS domain)"/>
    <property type="match status" value="2"/>
</dbReference>
<dbReference type="InterPro" id="IPR036890">
    <property type="entry name" value="HATPase_C_sf"/>
</dbReference>
<keyword evidence="4" id="KW-0808">Transferase</keyword>
<dbReference type="InterPro" id="IPR001789">
    <property type="entry name" value="Sig_transdc_resp-reg_receiver"/>
</dbReference>
<dbReference type="InterPro" id="IPR035965">
    <property type="entry name" value="PAS-like_dom_sf"/>
</dbReference>
<accession>A0ABW0L8T0</accession>
<keyword evidence="3 6" id="KW-0597">Phosphoprotein</keyword>
<feature type="domain" description="PAC" evidence="10">
    <location>
        <begin position="405"/>
        <end position="457"/>
    </location>
</feature>
<evidence type="ECO:0000259" key="10">
    <source>
        <dbReference type="PROSITE" id="PS50113"/>
    </source>
</evidence>
<dbReference type="InterPro" id="IPR003661">
    <property type="entry name" value="HisK_dim/P_dom"/>
</dbReference>
<dbReference type="InterPro" id="IPR011006">
    <property type="entry name" value="CheY-like_superfamily"/>
</dbReference>
<reference evidence="12" key="1">
    <citation type="journal article" date="2019" name="Int. J. Syst. Evol. Microbiol.">
        <title>The Global Catalogue of Microorganisms (GCM) 10K type strain sequencing project: providing services to taxonomists for standard genome sequencing and annotation.</title>
        <authorList>
            <consortium name="The Broad Institute Genomics Platform"/>
            <consortium name="The Broad Institute Genome Sequencing Center for Infectious Disease"/>
            <person name="Wu L."/>
            <person name="Ma J."/>
        </authorList>
    </citation>
    <scope>NUCLEOTIDE SEQUENCE [LARGE SCALE GENOMIC DNA]</scope>
    <source>
        <strain evidence="12">KACC 12649</strain>
    </source>
</reference>
<dbReference type="Pfam" id="PF02518">
    <property type="entry name" value="HATPase_c"/>
    <property type="match status" value="1"/>
</dbReference>
<dbReference type="GO" id="GO:0005524">
    <property type="term" value="F:ATP binding"/>
    <property type="evidence" value="ECO:0007669"/>
    <property type="project" value="UniProtKB-KW"/>
</dbReference>